<dbReference type="OrthoDB" id="6121381at2759"/>
<accession>A0A8B6FGH9</accession>
<dbReference type="PROSITE" id="PS50871">
    <property type="entry name" value="C1Q"/>
    <property type="match status" value="1"/>
</dbReference>
<feature type="signal peptide" evidence="4">
    <location>
        <begin position="1"/>
        <end position="15"/>
    </location>
</feature>
<dbReference type="Proteomes" id="UP000596742">
    <property type="component" value="Unassembled WGS sequence"/>
</dbReference>
<sequence>MIIALVFIHVVCVFANNQDSRLDKLEKLLKQQMFKLTEQELRIGNLEVINNAQKSEIELLKHRDYNQTKEITFLKQRMIYCLRDEDSLSGDNLENGEHSIKENAIEKNILPRAFGQVVAFYAYMSKPQGNPGARHTLAFDVLRTNIYSGYNGATGIFTVPTSGVYIFTFTVRVICNSHFSFEIVQNGIVQGAVVVDTISQDAVCSSAHSTGTIVTPTLRGDTVLVRTHSTNQPFGGIQSNDQGRSSFAGWLIG</sequence>
<keyword evidence="7" id="KW-1185">Reference proteome</keyword>
<dbReference type="InterPro" id="IPR008983">
    <property type="entry name" value="Tumour_necrosis_fac-like_dom"/>
</dbReference>
<keyword evidence="3 4" id="KW-0732">Signal</keyword>
<dbReference type="InterPro" id="IPR050822">
    <property type="entry name" value="Cerebellin_Synaptic_Org"/>
</dbReference>
<feature type="chain" id="PRO_5032617829" description="C1q domain-containing protein" evidence="4">
    <location>
        <begin position="16"/>
        <end position="253"/>
    </location>
</feature>
<evidence type="ECO:0000256" key="3">
    <source>
        <dbReference type="ARBA" id="ARBA00022729"/>
    </source>
</evidence>
<dbReference type="AlphaFoldDB" id="A0A8B6FGH9"/>
<dbReference type="Pfam" id="PF00386">
    <property type="entry name" value="C1q"/>
    <property type="match status" value="1"/>
</dbReference>
<dbReference type="EMBL" id="UYJE01006780">
    <property type="protein sequence ID" value="VDI48826.1"/>
    <property type="molecule type" value="Genomic_DNA"/>
</dbReference>
<keyword evidence="2" id="KW-0964">Secreted</keyword>
<dbReference type="InterPro" id="IPR001073">
    <property type="entry name" value="C1q_dom"/>
</dbReference>
<gene>
    <name evidence="6" type="ORF">MGAL_10B022478</name>
</gene>
<dbReference type="PANTHER" id="PTHR22923:SF116">
    <property type="entry name" value="C1Q DOMAIN-CONTAINING PROTEIN"/>
    <property type="match status" value="1"/>
</dbReference>
<organism evidence="6 7">
    <name type="scientific">Mytilus galloprovincialis</name>
    <name type="common">Mediterranean mussel</name>
    <dbReference type="NCBI Taxonomy" id="29158"/>
    <lineage>
        <taxon>Eukaryota</taxon>
        <taxon>Metazoa</taxon>
        <taxon>Spiralia</taxon>
        <taxon>Lophotrochozoa</taxon>
        <taxon>Mollusca</taxon>
        <taxon>Bivalvia</taxon>
        <taxon>Autobranchia</taxon>
        <taxon>Pteriomorphia</taxon>
        <taxon>Mytilida</taxon>
        <taxon>Mytiloidea</taxon>
        <taxon>Mytilidae</taxon>
        <taxon>Mytilinae</taxon>
        <taxon>Mytilus</taxon>
    </lineage>
</organism>
<evidence type="ECO:0000256" key="2">
    <source>
        <dbReference type="ARBA" id="ARBA00022525"/>
    </source>
</evidence>
<evidence type="ECO:0000256" key="4">
    <source>
        <dbReference type="SAM" id="SignalP"/>
    </source>
</evidence>
<dbReference type="Gene3D" id="2.60.120.40">
    <property type="match status" value="1"/>
</dbReference>
<evidence type="ECO:0000313" key="7">
    <source>
        <dbReference type="Proteomes" id="UP000596742"/>
    </source>
</evidence>
<comment type="subcellular location">
    <subcellularLocation>
        <location evidence="1">Secreted</location>
    </subcellularLocation>
</comment>
<comment type="caution">
    <text evidence="6">The sequence shown here is derived from an EMBL/GenBank/DDBJ whole genome shotgun (WGS) entry which is preliminary data.</text>
</comment>
<dbReference type="PRINTS" id="PR00007">
    <property type="entry name" value="COMPLEMNTC1Q"/>
</dbReference>
<reference evidence="6" key="1">
    <citation type="submission" date="2018-11" db="EMBL/GenBank/DDBJ databases">
        <authorList>
            <person name="Alioto T."/>
            <person name="Alioto T."/>
        </authorList>
    </citation>
    <scope>NUCLEOTIDE SEQUENCE</scope>
</reference>
<evidence type="ECO:0000259" key="5">
    <source>
        <dbReference type="PROSITE" id="PS50871"/>
    </source>
</evidence>
<proteinExistence type="predicted"/>
<protein>
    <recommendedName>
        <fullName evidence="5">C1q domain-containing protein</fullName>
    </recommendedName>
</protein>
<dbReference type="SUPFAM" id="SSF49842">
    <property type="entry name" value="TNF-like"/>
    <property type="match status" value="1"/>
</dbReference>
<dbReference type="PANTHER" id="PTHR22923">
    <property type="entry name" value="CEREBELLIN-RELATED"/>
    <property type="match status" value="1"/>
</dbReference>
<dbReference type="SMART" id="SM00110">
    <property type="entry name" value="C1Q"/>
    <property type="match status" value="1"/>
</dbReference>
<name>A0A8B6FGH9_MYTGA</name>
<dbReference type="GO" id="GO:0005576">
    <property type="term" value="C:extracellular region"/>
    <property type="evidence" value="ECO:0007669"/>
    <property type="project" value="UniProtKB-SubCell"/>
</dbReference>
<evidence type="ECO:0000313" key="6">
    <source>
        <dbReference type="EMBL" id="VDI48826.1"/>
    </source>
</evidence>
<evidence type="ECO:0000256" key="1">
    <source>
        <dbReference type="ARBA" id="ARBA00004613"/>
    </source>
</evidence>
<feature type="domain" description="C1q" evidence="5">
    <location>
        <begin position="113"/>
        <end position="253"/>
    </location>
</feature>